<dbReference type="PANTHER" id="PTHR11645">
    <property type="entry name" value="PYRROLINE-5-CARBOXYLATE REDUCTASE"/>
    <property type="match status" value="1"/>
</dbReference>
<keyword evidence="4" id="KW-1185">Reference proteome</keyword>
<proteinExistence type="inferred from homology"/>
<comment type="similarity">
    <text evidence="1">Belongs to the pyrroline-5-carboxylate reductase family.</text>
</comment>
<evidence type="ECO:0000313" key="4">
    <source>
        <dbReference type="Proteomes" id="UP001249851"/>
    </source>
</evidence>
<dbReference type="Pfam" id="PF03807">
    <property type="entry name" value="F420_oxidored"/>
    <property type="match status" value="1"/>
</dbReference>
<dbReference type="GO" id="GO:0004735">
    <property type="term" value="F:pyrroline-5-carboxylate reductase activity"/>
    <property type="evidence" value="ECO:0007669"/>
    <property type="project" value="TreeGrafter"/>
</dbReference>
<gene>
    <name evidence="3" type="ORF">P5673_027186</name>
</gene>
<organism evidence="3 4">
    <name type="scientific">Acropora cervicornis</name>
    <name type="common">Staghorn coral</name>
    <dbReference type="NCBI Taxonomy" id="6130"/>
    <lineage>
        <taxon>Eukaryota</taxon>
        <taxon>Metazoa</taxon>
        <taxon>Cnidaria</taxon>
        <taxon>Anthozoa</taxon>
        <taxon>Hexacorallia</taxon>
        <taxon>Scleractinia</taxon>
        <taxon>Astrocoeniina</taxon>
        <taxon>Acroporidae</taxon>
        <taxon>Acropora</taxon>
    </lineage>
</organism>
<dbReference type="InterPro" id="IPR028939">
    <property type="entry name" value="P5C_Rdtase_cat_N"/>
</dbReference>
<evidence type="ECO:0000256" key="1">
    <source>
        <dbReference type="ARBA" id="ARBA00005525"/>
    </source>
</evidence>
<dbReference type="SUPFAM" id="SSF51735">
    <property type="entry name" value="NAD(P)-binding Rossmann-fold domains"/>
    <property type="match status" value="1"/>
</dbReference>
<sequence>MAAVEDVTVGLPSLQFEAALTQEEKELLYLRGRSHALTASACAQAAFLVAILNDTRQKIIEAKFPIKQKSSKLLQEIPKRDPVLVGIIGCGRLGKQLANTLLKFSDVQPEELFLSSRRPETLSSFQEKGVNCGFDNIKVCSTVHILFLCCLPSQFPTVAKEIRGHLICPVYVLVGVFVFINMCTGMGLQQDEIISLCNTIMFGLGPTDDPQDGISLDDINCDDDTLTISSNMEDKKFFPLFDLGNVIAKQKRLEQRLVDSNKNLRRMFAKRYRAVFDKYATCFWIVRWLEDLVIISAMRKQ</sequence>
<dbReference type="PANTHER" id="PTHR11645:SF58">
    <property type="entry name" value="NADP-DEPENDENT OXIDOREDUCTASE DOMAIN-CONTAINING PROTEIN 1"/>
    <property type="match status" value="1"/>
</dbReference>
<comment type="caution">
    <text evidence="3">The sequence shown here is derived from an EMBL/GenBank/DDBJ whole genome shotgun (WGS) entry which is preliminary data.</text>
</comment>
<name>A0AAD9PZX6_ACRCE</name>
<evidence type="ECO:0000259" key="2">
    <source>
        <dbReference type="Pfam" id="PF03807"/>
    </source>
</evidence>
<evidence type="ECO:0000313" key="3">
    <source>
        <dbReference type="EMBL" id="KAK2551770.1"/>
    </source>
</evidence>
<dbReference type="AlphaFoldDB" id="A0AAD9PZX6"/>
<dbReference type="Gene3D" id="3.40.50.720">
    <property type="entry name" value="NAD(P)-binding Rossmann-like Domain"/>
    <property type="match status" value="1"/>
</dbReference>
<dbReference type="InterPro" id="IPR036291">
    <property type="entry name" value="NAD(P)-bd_dom_sf"/>
</dbReference>
<feature type="domain" description="Pyrroline-5-carboxylate reductase catalytic N-terminal" evidence="2">
    <location>
        <begin position="85"/>
        <end position="162"/>
    </location>
</feature>
<dbReference type="Proteomes" id="UP001249851">
    <property type="component" value="Unassembled WGS sequence"/>
</dbReference>
<dbReference type="GO" id="GO:0055129">
    <property type="term" value="P:L-proline biosynthetic process"/>
    <property type="evidence" value="ECO:0007669"/>
    <property type="project" value="TreeGrafter"/>
</dbReference>
<reference evidence="3" key="2">
    <citation type="journal article" date="2023" name="Science">
        <title>Genomic signatures of disease resistance in endangered staghorn corals.</title>
        <authorList>
            <person name="Vollmer S.V."/>
            <person name="Selwyn J.D."/>
            <person name="Despard B.A."/>
            <person name="Roesel C.L."/>
        </authorList>
    </citation>
    <scope>NUCLEOTIDE SEQUENCE</scope>
    <source>
        <strain evidence="3">K2</strain>
    </source>
</reference>
<dbReference type="EMBL" id="JARQWQ010000093">
    <property type="protein sequence ID" value="KAK2551770.1"/>
    <property type="molecule type" value="Genomic_DNA"/>
</dbReference>
<protein>
    <submittedName>
        <fullName evidence="3">NADP-dependent oxidoreductase domain-containing protein 1</fullName>
    </submittedName>
</protein>
<reference evidence="3" key="1">
    <citation type="journal article" date="2023" name="G3 (Bethesda)">
        <title>Whole genome assembly and annotation of the endangered Caribbean coral Acropora cervicornis.</title>
        <authorList>
            <person name="Selwyn J.D."/>
            <person name="Vollmer S.V."/>
        </authorList>
    </citation>
    <scope>NUCLEOTIDE SEQUENCE</scope>
    <source>
        <strain evidence="3">K2</strain>
    </source>
</reference>
<accession>A0AAD9PZX6</accession>